<keyword evidence="1" id="KW-0732">Signal</keyword>
<evidence type="ECO:0000313" key="2">
    <source>
        <dbReference type="EMBL" id="KAJ7737352.1"/>
    </source>
</evidence>
<accession>A0AAD7I8C8</accession>
<evidence type="ECO:0000313" key="3">
    <source>
        <dbReference type="Proteomes" id="UP001215598"/>
    </source>
</evidence>
<feature type="chain" id="PRO_5042169909" description="Secreted protein" evidence="1">
    <location>
        <begin position="22"/>
        <end position="206"/>
    </location>
</feature>
<dbReference type="EMBL" id="JARKIB010000117">
    <property type="protein sequence ID" value="KAJ7737352.1"/>
    <property type="molecule type" value="Genomic_DNA"/>
</dbReference>
<organism evidence="2 3">
    <name type="scientific">Mycena metata</name>
    <dbReference type="NCBI Taxonomy" id="1033252"/>
    <lineage>
        <taxon>Eukaryota</taxon>
        <taxon>Fungi</taxon>
        <taxon>Dikarya</taxon>
        <taxon>Basidiomycota</taxon>
        <taxon>Agaricomycotina</taxon>
        <taxon>Agaricomycetes</taxon>
        <taxon>Agaricomycetidae</taxon>
        <taxon>Agaricales</taxon>
        <taxon>Marasmiineae</taxon>
        <taxon>Mycenaceae</taxon>
        <taxon>Mycena</taxon>
    </lineage>
</organism>
<feature type="signal peptide" evidence="1">
    <location>
        <begin position="1"/>
        <end position="21"/>
    </location>
</feature>
<proteinExistence type="predicted"/>
<dbReference type="AlphaFoldDB" id="A0AAD7I8C8"/>
<dbReference type="Proteomes" id="UP001215598">
    <property type="component" value="Unassembled WGS sequence"/>
</dbReference>
<reference evidence="2" key="1">
    <citation type="submission" date="2023-03" db="EMBL/GenBank/DDBJ databases">
        <title>Massive genome expansion in bonnet fungi (Mycena s.s.) driven by repeated elements and novel gene families across ecological guilds.</title>
        <authorList>
            <consortium name="Lawrence Berkeley National Laboratory"/>
            <person name="Harder C.B."/>
            <person name="Miyauchi S."/>
            <person name="Viragh M."/>
            <person name="Kuo A."/>
            <person name="Thoen E."/>
            <person name="Andreopoulos B."/>
            <person name="Lu D."/>
            <person name="Skrede I."/>
            <person name="Drula E."/>
            <person name="Henrissat B."/>
            <person name="Morin E."/>
            <person name="Kohler A."/>
            <person name="Barry K."/>
            <person name="LaButti K."/>
            <person name="Morin E."/>
            <person name="Salamov A."/>
            <person name="Lipzen A."/>
            <person name="Mereny Z."/>
            <person name="Hegedus B."/>
            <person name="Baldrian P."/>
            <person name="Stursova M."/>
            <person name="Weitz H."/>
            <person name="Taylor A."/>
            <person name="Grigoriev I.V."/>
            <person name="Nagy L.G."/>
            <person name="Martin F."/>
            <person name="Kauserud H."/>
        </authorList>
    </citation>
    <scope>NUCLEOTIDE SEQUENCE</scope>
    <source>
        <strain evidence="2">CBHHK182m</strain>
    </source>
</reference>
<evidence type="ECO:0008006" key="4">
    <source>
        <dbReference type="Google" id="ProtNLM"/>
    </source>
</evidence>
<comment type="caution">
    <text evidence="2">The sequence shown here is derived from an EMBL/GenBank/DDBJ whole genome shotgun (WGS) entry which is preliminary data.</text>
</comment>
<gene>
    <name evidence="2" type="ORF">B0H16DRAFT_106625</name>
</gene>
<name>A0AAD7I8C8_9AGAR</name>
<protein>
    <recommendedName>
        <fullName evidence="4">Secreted protein</fullName>
    </recommendedName>
</protein>
<evidence type="ECO:0000256" key="1">
    <source>
        <dbReference type="SAM" id="SignalP"/>
    </source>
</evidence>
<sequence>MMMKFSFFVLQAAAALTAVTAASIRRDNSSSCTTALQGLVTSSDPTLGCLAPSALKDVFTLGGSSNSSAATIESTLNTWFTDFCGVGTCSSDTINKISAAVNTPCGAEFNMTGYTQLRELLCLKDTTTNTFCTIETIASGGNDTDTTDDNTTDADPGEILIGIFLSATTLFTPCNECAKAQYQLSVQLGSADTSTLDHCGANFTAP</sequence>
<keyword evidence="3" id="KW-1185">Reference proteome</keyword>